<comment type="caution">
    <text evidence="2">The sequence shown here is derived from an EMBL/GenBank/DDBJ whole genome shotgun (WGS) entry which is preliminary data.</text>
</comment>
<reference evidence="2" key="1">
    <citation type="journal article" date="2015" name="Nature">
        <title>Complex archaea that bridge the gap between prokaryotes and eukaryotes.</title>
        <authorList>
            <person name="Spang A."/>
            <person name="Saw J.H."/>
            <person name="Jorgensen S.L."/>
            <person name="Zaremba-Niedzwiedzka K."/>
            <person name="Martijn J."/>
            <person name="Lind A.E."/>
            <person name="van Eijk R."/>
            <person name="Schleper C."/>
            <person name="Guy L."/>
            <person name="Ettema T.J."/>
        </authorList>
    </citation>
    <scope>NUCLEOTIDE SEQUENCE</scope>
</reference>
<feature type="non-terminal residue" evidence="2">
    <location>
        <position position="1"/>
    </location>
</feature>
<feature type="compositionally biased region" description="Low complexity" evidence="1">
    <location>
        <begin position="70"/>
        <end position="80"/>
    </location>
</feature>
<feature type="region of interest" description="Disordered" evidence="1">
    <location>
        <begin position="57"/>
        <end position="80"/>
    </location>
</feature>
<protein>
    <submittedName>
        <fullName evidence="2">Uncharacterized protein</fullName>
    </submittedName>
</protein>
<proteinExistence type="predicted"/>
<dbReference type="AlphaFoldDB" id="A0A0F9I2R1"/>
<organism evidence="2">
    <name type="scientific">marine sediment metagenome</name>
    <dbReference type="NCBI Taxonomy" id="412755"/>
    <lineage>
        <taxon>unclassified sequences</taxon>
        <taxon>metagenomes</taxon>
        <taxon>ecological metagenomes</taxon>
    </lineage>
</organism>
<dbReference type="EMBL" id="LAZR01013449">
    <property type="protein sequence ID" value="KKM21916.1"/>
    <property type="molecule type" value="Genomic_DNA"/>
</dbReference>
<name>A0A0F9I2R1_9ZZZZ</name>
<sequence>LKDSLTFERAMQEFAARIADARERAYIIISSRSYAWRALTDRQLLEQLLPYEPPKAEELDEEDLEEAGQAAASDPSKPADSVEVVLLDDLDDDDIRMFAAHLGAANIEEMMNEIKRTGLSTLSGRPFDLLGILAKWRSDRELGGRLGYLSHSITTQLDDIDQTTGSIDQNKLREATRCIAVSVILTGEAEIRVPGSDSTNRGFNPLEALPDWPKEDILALLGCTLFTDPVYGLVRFRHRDIRELLAAEWFAQHLAKPERRTEIEAMLIREQYGERILAPRFRPILPWLVLLDDGIRREATAIRPEIAVEGGDVASLPVEERRSLVHSIVEQIARGEDDRGARDNEAIARIAHADLTADVATLIEQHSENDDALFFLGRLVWQGQMTDCLPLLLDIACNRSRGRYARIAAARAVFTSGSDEQRDRLWDSLLEVPDGDQ</sequence>
<evidence type="ECO:0000256" key="1">
    <source>
        <dbReference type="SAM" id="MobiDB-lite"/>
    </source>
</evidence>
<accession>A0A0F9I2R1</accession>
<gene>
    <name evidence="2" type="ORF">LCGC14_1630610</name>
</gene>
<evidence type="ECO:0000313" key="2">
    <source>
        <dbReference type="EMBL" id="KKM21916.1"/>
    </source>
</evidence>